<dbReference type="Pfam" id="PF00682">
    <property type="entry name" value="HMGL-like"/>
    <property type="match status" value="1"/>
</dbReference>
<dbReference type="PANTHER" id="PTHR10277:SF48">
    <property type="entry name" value="HOMOCITRATE SYNTHASE, CYTOSOLIC ISOZYME-RELATED"/>
    <property type="match status" value="1"/>
</dbReference>
<sequence length="305" mass="33348">MDDAKVAIETGVDGINIFIGTSSYLRNYSHGKDIHQIEEAVVEVIEYIKSKGIEVRFSTEDSFRSRLQDIEHLYSIVDKIGVARVGISDTVGIASPCQVYYLVKSVRSLVACDIEVHLHNDTGCAIANAYSALEAGATHVDTSVLGIGERNGITSLGGLIARLIVTQRRNIVNRFKIKKLRELEVLVAKAVNVDIPFNNVVTGFCAFSHKAGIHTKAVLNNPQTYEAIDPTDFGISRSISYASRLTGWNTIKHRAKQLGIELSDSQCKETTARIKGLADIRLVSAADVDMALQESLTKMVPNSDD</sequence>
<dbReference type="GO" id="GO:0004410">
    <property type="term" value="F:homocitrate synthase activity"/>
    <property type="evidence" value="ECO:0007669"/>
    <property type="project" value="TreeGrafter"/>
</dbReference>
<dbReference type="SUPFAM" id="SSF51569">
    <property type="entry name" value="Aldolase"/>
    <property type="match status" value="1"/>
</dbReference>
<name>A0A0G2E0Y7_PHACM</name>
<reference evidence="3 4" key="2">
    <citation type="submission" date="2015-05" db="EMBL/GenBank/DDBJ databases">
        <authorList>
            <person name="Morales-Cruz A."/>
            <person name="Amrine K.C."/>
            <person name="Cantu D."/>
        </authorList>
    </citation>
    <scope>NUCLEOTIDE SEQUENCE [LARGE SCALE GENOMIC DNA]</scope>
    <source>
        <strain evidence="3">UCRPC4</strain>
    </source>
</reference>
<dbReference type="GO" id="GO:0005739">
    <property type="term" value="C:mitochondrion"/>
    <property type="evidence" value="ECO:0007669"/>
    <property type="project" value="TreeGrafter"/>
</dbReference>
<dbReference type="EMBL" id="LCWF01000168">
    <property type="protein sequence ID" value="KKY16041.1"/>
    <property type="molecule type" value="Genomic_DNA"/>
</dbReference>
<comment type="caution">
    <text evidence="3">The sequence shown here is derived from an EMBL/GenBank/DDBJ whole genome shotgun (WGS) entry which is preliminary data.</text>
</comment>
<dbReference type="PROSITE" id="PS00816">
    <property type="entry name" value="AIPM_HOMOCIT_SYNTH_2"/>
    <property type="match status" value="1"/>
</dbReference>
<accession>A0A0G2E0Y7</accession>
<keyword evidence="4" id="KW-1185">Reference proteome</keyword>
<evidence type="ECO:0000313" key="4">
    <source>
        <dbReference type="Proteomes" id="UP000053317"/>
    </source>
</evidence>
<dbReference type="InterPro" id="IPR013785">
    <property type="entry name" value="Aldolase_TIM"/>
</dbReference>
<dbReference type="InterPro" id="IPR000891">
    <property type="entry name" value="PYR_CT"/>
</dbReference>
<proteinExistence type="predicted"/>
<evidence type="ECO:0000256" key="1">
    <source>
        <dbReference type="ARBA" id="ARBA00022679"/>
    </source>
</evidence>
<dbReference type="OrthoDB" id="2015253at2759"/>
<dbReference type="PANTHER" id="PTHR10277">
    <property type="entry name" value="HOMOCITRATE SYNTHASE-RELATED"/>
    <property type="match status" value="1"/>
</dbReference>
<protein>
    <submittedName>
        <fullName evidence="3">Putative homocitrate synthase</fullName>
    </submittedName>
</protein>
<dbReference type="AlphaFoldDB" id="A0A0G2E0Y7"/>
<evidence type="ECO:0000259" key="2">
    <source>
        <dbReference type="PROSITE" id="PS50991"/>
    </source>
</evidence>
<dbReference type="Pfam" id="PF22617">
    <property type="entry name" value="HCS_D2"/>
    <property type="match status" value="1"/>
</dbReference>
<dbReference type="InterPro" id="IPR002034">
    <property type="entry name" value="AIPM/Hcit_synth_CS"/>
</dbReference>
<dbReference type="PROSITE" id="PS50991">
    <property type="entry name" value="PYR_CT"/>
    <property type="match status" value="1"/>
</dbReference>
<reference evidence="3 4" key="1">
    <citation type="submission" date="2015-05" db="EMBL/GenBank/DDBJ databases">
        <title>Distinctive expansion of gene families associated with plant cell wall degradation and secondary metabolism in the genomes of grapevine trunk pathogens.</title>
        <authorList>
            <person name="Lawrence D.P."/>
            <person name="Travadon R."/>
            <person name="Rolshausen P.E."/>
            <person name="Baumgartner K."/>
        </authorList>
    </citation>
    <scope>NUCLEOTIDE SEQUENCE [LARGE SCALE GENOMIC DNA]</scope>
    <source>
        <strain evidence="3">UCRPC4</strain>
    </source>
</reference>
<dbReference type="Gene3D" id="1.10.238.260">
    <property type="match status" value="1"/>
</dbReference>
<dbReference type="Proteomes" id="UP000053317">
    <property type="component" value="Unassembled WGS sequence"/>
</dbReference>
<dbReference type="InterPro" id="IPR054691">
    <property type="entry name" value="LeuA/HCS_post-cat"/>
</dbReference>
<organism evidence="3 4">
    <name type="scientific">Phaeomoniella chlamydospora</name>
    <name type="common">Phaeoacremonium chlamydosporum</name>
    <dbReference type="NCBI Taxonomy" id="158046"/>
    <lineage>
        <taxon>Eukaryota</taxon>
        <taxon>Fungi</taxon>
        <taxon>Dikarya</taxon>
        <taxon>Ascomycota</taxon>
        <taxon>Pezizomycotina</taxon>
        <taxon>Eurotiomycetes</taxon>
        <taxon>Chaetothyriomycetidae</taxon>
        <taxon>Phaeomoniellales</taxon>
        <taxon>Phaeomoniellaceae</taxon>
        <taxon>Phaeomoniella</taxon>
    </lineage>
</organism>
<keyword evidence="1" id="KW-0808">Transferase</keyword>
<dbReference type="GO" id="GO:0019878">
    <property type="term" value="P:lysine biosynthetic process via aminoadipic acid"/>
    <property type="evidence" value="ECO:0007669"/>
    <property type="project" value="TreeGrafter"/>
</dbReference>
<feature type="domain" description="Pyruvate carboxyltransferase" evidence="2">
    <location>
        <begin position="1"/>
        <end position="181"/>
    </location>
</feature>
<dbReference type="Gene3D" id="3.20.20.70">
    <property type="entry name" value="Aldolase class I"/>
    <property type="match status" value="1"/>
</dbReference>
<dbReference type="FunFam" id="1.10.238.260:FF:000002">
    <property type="entry name" value="Homocitrate synthase, mitochondrial"/>
    <property type="match status" value="1"/>
</dbReference>
<dbReference type="InterPro" id="IPR050073">
    <property type="entry name" value="2-IPM_HCS-like"/>
</dbReference>
<gene>
    <name evidence="3" type="ORF">UCRPC4_g06022</name>
</gene>
<evidence type="ECO:0000313" key="3">
    <source>
        <dbReference type="EMBL" id="KKY16041.1"/>
    </source>
</evidence>